<protein>
    <submittedName>
        <fullName evidence="1">Uncharacterized protein</fullName>
    </submittedName>
</protein>
<sequence length="32" mass="3444">RLEAACARALTLGTVGYKSLATILEKGLDRRP</sequence>
<keyword evidence="2" id="KW-1185">Reference proteome</keyword>
<evidence type="ECO:0000313" key="2">
    <source>
        <dbReference type="Proteomes" id="UP000198816"/>
    </source>
</evidence>
<name>A0A1H3DZD7_THIRO</name>
<organism evidence="1 2">
    <name type="scientific">Thiocapsa roseopersicina</name>
    <dbReference type="NCBI Taxonomy" id="1058"/>
    <lineage>
        <taxon>Bacteria</taxon>
        <taxon>Pseudomonadati</taxon>
        <taxon>Pseudomonadota</taxon>
        <taxon>Gammaproteobacteria</taxon>
        <taxon>Chromatiales</taxon>
        <taxon>Chromatiaceae</taxon>
        <taxon>Thiocapsa</taxon>
    </lineage>
</organism>
<evidence type="ECO:0000313" key="1">
    <source>
        <dbReference type="EMBL" id="SDX71776.1"/>
    </source>
</evidence>
<accession>A0A1H3DZD7</accession>
<dbReference type="Proteomes" id="UP000198816">
    <property type="component" value="Unassembled WGS sequence"/>
</dbReference>
<feature type="non-terminal residue" evidence="1">
    <location>
        <position position="1"/>
    </location>
</feature>
<proteinExistence type="predicted"/>
<dbReference type="AlphaFoldDB" id="A0A1H3DZD7"/>
<gene>
    <name evidence="1" type="ORF">SAMN05421783_1722</name>
</gene>
<reference evidence="2" key="1">
    <citation type="submission" date="2016-10" db="EMBL/GenBank/DDBJ databases">
        <authorList>
            <person name="Varghese N."/>
            <person name="Submissions S."/>
        </authorList>
    </citation>
    <scope>NUCLEOTIDE SEQUENCE [LARGE SCALE GENOMIC DNA]</scope>
    <source>
        <strain evidence="2">DSM 217</strain>
    </source>
</reference>
<dbReference type="EMBL" id="FNNZ01000072">
    <property type="protein sequence ID" value="SDX71776.1"/>
    <property type="molecule type" value="Genomic_DNA"/>
</dbReference>